<evidence type="ECO:0008006" key="10">
    <source>
        <dbReference type="Google" id="ProtNLM"/>
    </source>
</evidence>
<keyword evidence="9" id="KW-1185">Reference proteome</keyword>
<dbReference type="Pfam" id="PF07732">
    <property type="entry name" value="Cu-oxidase_3"/>
    <property type="match status" value="1"/>
</dbReference>
<protein>
    <recommendedName>
        <fullName evidence="10">Laccase</fullName>
    </recommendedName>
</protein>
<dbReference type="EMBL" id="JADGJH010003650">
    <property type="protein sequence ID" value="KAJ3089611.1"/>
    <property type="molecule type" value="Genomic_DNA"/>
</dbReference>
<evidence type="ECO:0000259" key="7">
    <source>
        <dbReference type="Pfam" id="PF07732"/>
    </source>
</evidence>
<dbReference type="PANTHER" id="PTHR11709:SF511">
    <property type="entry name" value="LACCASE"/>
    <property type="match status" value="1"/>
</dbReference>
<dbReference type="PANTHER" id="PTHR11709">
    <property type="entry name" value="MULTI-COPPER OXIDASE"/>
    <property type="match status" value="1"/>
</dbReference>
<dbReference type="InterPro" id="IPR002355">
    <property type="entry name" value="Cu_oxidase_Cu_BS"/>
</dbReference>
<evidence type="ECO:0000256" key="3">
    <source>
        <dbReference type="ARBA" id="ARBA00023002"/>
    </source>
</evidence>
<dbReference type="Pfam" id="PF07731">
    <property type="entry name" value="Cu-oxidase_2"/>
    <property type="match status" value="1"/>
</dbReference>
<sequence>MIGILLNPNTHVQRPPQTITHNWTISTGFRSPDGVKKQVYLVNNQFPGPLIECRSGDRLVVHVTNSLASGDGVSLHWHGLAMRNANNMDGAVGITQCPIPANATFTYKFDVGDDPGTFWWHGHSQMQRGDGLYGGLIVHKASTTAREYDDEILLLIGDWYHKSSNDVLNWYQSAWSFGNEPVPDSLLVNGAGKFICSMAVPANPLQCVDNPEKQYLGIFGKVNVRTRTRLRVVNVGSLAGFTLQISSTTLTPFTVDGGFQIDGYAADTVGILYPGERADLLLDWNDSPEQSQLHIYLDTENFKFPNPSLRRNQTFPIISSTPSSSTQIPPIRKTHFNLANARSLEPATNLPAKSDQTILVYAKSQKLAIDDNIPTGYINRTTWKPQFPALINLPRAQWNNFQQVPFIPLSLNNNNNSRPMWIDLVINNLDDGAHPFHLHGHAFHVLASARAAHGWGSYSPFADDSKNRPVLELHNPVVKDTVSVPRRGFVVVRFKADNPGLWMLHCHMLFHQGSGMAMALHVGDGEMHEDIDVLNSDFCNK</sequence>
<feature type="domain" description="Plastocyanin-like" evidence="7">
    <location>
        <begin position="30"/>
        <end position="141"/>
    </location>
</feature>
<reference evidence="8" key="1">
    <citation type="submission" date="2020-05" db="EMBL/GenBank/DDBJ databases">
        <title>Phylogenomic resolution of chytrid fungi.</title>
        <authorList>
            <person name="Stajich J.E."/>
            <person name="Amses K."/>
            <person name="Simmons R."/>
            <person name="Seto K."/>
            <person name="Myers J."/>
            <person name="Bonds A."/>
            <person name="Quandt C.A."/>
            <person name="Barry K."/>
            <person name="Liu P."/>
            <person name="Grigoriev I."/>
            <person name="Longcore J.E."/>
            <person name="James T.Y."/>
        </authorList>
    </citation>
    <scope>NUCLEOTIDE SEQUENCE</scope>
    <source>
        <strain evidence="8">JEL0513</strain>
    </source>
</reference>
<dbReference type="Proteomes" id="UP001211907">
    <property type="component" value="Unassembled WGS sequence"/>
</dbReference>
<organism evidence="8 9">
    <name type="scientific">Physocladia obscura</name>
    <dbReference type="NCBI Taxonomy" id="109957"/>
    <lineage>
        <taxon>Eukaryota</taxon>
        <taxon>Fungi</taxon>
        <taxon>Fungi incertae sedis</taxon>
        <taxon>Chytridiomycota</taxon>
        <taxon>Chytridiomycota incertae sedis</taxon>
        <taxon>Chytridiomycetes</taxon>
        <taxon>Chytridiales</taxon>
        <taxon>Chytriomycetaceae</taxon>
        <taxon>Physocladia</taxon>
    </lineage>
</organism>
<evidence type="ECO:0000256" key="4">
    <source>
        <dbReference type="ARBA" id="ARBA00023008"/>
    </source>
</evidence>
<evidence type="ECO:0000259" key="6">
    <source>
        <dbReference type="Pfam" id="PF07731"/>
    </source>
</evidence>
<dbReference type="Gene3D" id="2.60.40.420">
    <property type="entry name" value="Cupredoxins - blue copper proteins"/>
    <property type="match status" value="3"/>
</dbReference>
<accession>A0AAD5SQH4</accession>
<evidence type="ECO:0000256" key="1">
    <source>
        <dbReference type="ARBA" id="ARBA00010609"/>
    </source>
</evidence>
<dbReference type="PROSITE" id="PS00080">
    <property type="entry name" value="MULTICOPPER_OXIDASE2"/>
    <property type="match status" value="1"/>
</dbReference>
<feature type="domain" description="Plastocyanin-like" evidence="5">
    <location>
        <begin position="151"/>
        <end position="288"/>
    </location>
</feature>
<dbReference type="GO" id="GO:0016491">
    <property type="term" value="F:oxidoreductase activity"/>
    <property type="evidence" value="ECO:0007669"/>
    <property type="project" value="UniProtKB-KW"/>
</dbReference>
<gene>
    <name evidence="8" type="ORF">HK100_007707</name>
</gene>
<keyword evidence="4" id="KW-0186">Copper</keyword>
<dbReference type="GO" id="GO:0005507">
    <property type="term" value="F:copper ion binding"/>
    <property type="evidence" value="ECO:0007669"/>
    <property type="project" value="InterPro"/>
</dbReference>
<name>A0AAD5SQH4_9FUNG</name>
<dbReference type="AlphaFoldDB" id="A0AAD5SQH4"/>
<evidence type="ECO:0000256" key="2">
    <source>
        <dbReference type="ARBA" id="ARBA00022723"/>
    </source>
</evidence>
<comment type="similarity">
    <text evidence="1">Belongs to the multicopper oxidase family.</text>
</comment>
<keyword evidence="2" id="KW-0479">Metal-binding</keyword>
<comment type="caution">
    <text evidence="8">The sequence shown here is derived from an EMBL/GenBank/DDBJ whole genome shotgun (WGS) entry which is preliminary data.</text>
</comment>
<evidence type="ECO:0000313" key="9">
    <source>
        <dbReference type="Proteomes" id="UP001211907"/>
    </source>
</evidence>
<dbReference type="InterPro" id="IPR033138">
    <property type="entry name" value="Cu_oxidase_CS"/>
</dbReference>
<keyword evidence="3" id="KW-0560">Oxidoreductase</keyword>
<dbReference type="InterPro" id="IPR008972">
    <property type="entry name" value="Cupredoxin"/>
</dbReference>
<dbReference type="PROSITE" id="PS00079">
    <property type="entry name" value="MULTICOPPER_OXIDASE1"/>
    <property type="match status" value="1"/>
</dbReference>
<evidence type="ECO:0000313" key="8">
    <source>
        <dbReference type="EMBL" id="KAJ3089611.1"/>
    </source>
</evidence>
<dbReference type="InterPro" id="IPR045087">
    <property type="entry name" value="Cu-oxidase_fam"/>
</dbReference>
<feature type="domain" description="Plastocyanin-like" evidence="6">
    <location>
        <begin position="420"/>
        <end position="524"/>
    </location>
</feature>
<dbReference type="SUPFAM" id="SSF49503">
    <property type="entry name" value="Cupredoxins"/>
    <property type="match status" value="3"/>
</dbReference>
<dbReference type="Pfam" id="PF00394">
    <property type="entry name" value="Cu-oxidase"/>
    <property type="match status" value="1"/>
</dbReference>
<proteinExistence type="inferred from homology"/>
<evidence type="ECO:0000259" key="5">
    <source>
        <dbReference type="Pfam" id="PF00394"/>
    </source>
</evidence>
<dbReference type="InterPro" id="IPR001117">
    <property type="entry name" value="Cu-oxidase_2nd"/>
</dbReference>
<dbReference type="CDD" id="cd04205">
    <property type="entry name" value="CuRO_2_LCC_like"/>
    <property type="match status" value="1"/>
</dbReference>
<dbReference type="InterPro" id="IPR011707">
    <property type="entry name" value="Cu-oxidase-like_N"/>
</dbReference>
<dbReference type="InterPro" id="IPR011706">
    <property type="entry name" value="Cu-oxidase_C"/>
</dbReference>